<dbReference type="Pfam" id="PF00781">
    <property type="entry name" value="DAGK_cat"/>
    <property type="match status" value="1"/>
</dbReference>
<evidence type="ECO:0000313" key="8">
    <source>
        <dbReference type="EMBL" id="CAE7258391.1"/>
    </source>
</evidence>
<dbReference type="GO" id="GO:0016301">
    <property type="term" value="F:kinase activity"/>
    <property type="evidence" value="ECO:0007669"/>
    <property type="project" value="InterPro"/>
</dbReference>
<reference evidence="8" key="1">
    <citation type="submission" date="2021-02" db="EMBL/GenBank/DDBJ databases">
        <authorList>
            <person name="Dougan E. K."/>
            <person name="Rhodes N."/>
            <person name="Thang M."/>
            <person name="Chan C."/>
        </authorList>
    </citation>
    <scope>NUCLEOTIDE SEQUENCE</scope>
</reference>
<comment type="subcellular location">
    <subcellularLocation>
        <location evidence="1">Membrane</location>
        <topology evidence="1">Multi-pass membrane protein</topology>
    </subcellularLocation>
</comment>
<protein>
    <submittedName>
        <fullName evidence="8">Slc49a3 protein</fullName>
    </submittedName>
</protein>
<feature type="transmembrane region" description="Helical" evidence="5">
    <location>
        <begin position="826"/>
        <end position="846"/>
    </location>
</feature>
<name>A0A812M662_9DINO</name>
<feature type="transmembrane region" description="Helical" evidence="5">
    <location>
        <begin position="687"/>
        <end position="711"/>
    </location>
</feature>
<feature type="transmembrane region" description="Helical" evidence="5">
    <location>
        <begin position="57"/>
        <end position="78"/>
    </location>
</feature>
<keyword evidence="2 5" id="KW-0812">Transmembrane</keyword>
<dbReference type="GO" id="GO:0097037">
    <property type="term" value="P:heme export"/>
    <property type="evidence" value="ECO:0007669"/>
    <property type="project" value="TreeGrafter"/>
</dbReference>
<feature type="transmembrane region" description="Helical" evidence="5">
    <location>
        <begin position="522"/>
        <end position="543"/>
    </location>
</feature>
<dbReference type="PROSITE" id="PS50146">
    <property type="entry name" value="DAGK"/>
    <property type="match status" value="1"/>
</dbReference>
<dbReference type="GO" id="GO:0016020">
    <property type="term" value="C:membrane"/>
    <property type="evidence" value="ECO:0007669"/>
    <property type="project" value="UniProtKB-SubCell"/>
</dbReference>
<dbReference type="InterPro" id="IPR001206">
    <property type="entry name" value="Diacylglycerol_kinase_cat_dom"/>
</dbReference>
<accession>A0A812M662</accession>
<gene>
    <name evidence="8" type="primary">slc49a3</name>
    <name evidence="8" type="ORF">SNAT2548_LOCUS13426</name>
</gene>
<dbReference type="PANTHER" id="PTHR10924:SF4">
    <property type="entry name" value="GH15861P"/>
    <property type="match status" value="1"/>
</dbReference>
<feature type="transmembrane region" description="Helical" evidence="5">
    <location>
        <begin position="645"/>
        <end position="666"/>
    </location>
</feature>
<dbReference type="InterPro" id="IPR036259">
    <property type="entry name" value="MFS_trans_sf"/>
</dbReference>
<dbReference type="PANTHER" id="PTHR10924">
    <property type="entry name" value="MAJOR FACILITATOR SUPERFAMILY PROTEIN-RELATED"/>
    <property type="match status" value="1"/>
</dbReference>
<keyword evidence="3 5" id="KW-1133">Transmembrane helix</keyword>
<dbReference type="InterPro" id="IPR016064">
    <property type="entry name" value="NAD/diacylglycerol_kinase_sf"/>
</dbReference>
<feature type="domain" description="DAGKc" evidence="6">
    <location>
        <begin position="140"/>
        <end position="290"/>
    </location>
</feature>
<dbReference type="Gene3D" id="1.20.1250.20">
    <property type="entry name" value="MFS general substrate transporter like domains"/>
    <property type="match status" value="1"/>
</dbReference>
<evidence type="ECO:0000256" key="1">
    <source>
        <dbReference type="ARBA" id="ARBA00004141"/>
    </source>
</evidence>
<keyword evidence="9" id="KW-1185">Reference proteome</keyword>
<dbReference type="InterPro" id="IPR045540">
    <property type="entry name" value="YegS/DAGK_C"/>
</dbReference>
<feature type="transmembrane region" description="Helical" evidence="5">
    <location>
        <begin position="490"/>
        <end position="510"/>
    </location>
</feature>
<evidence type="ECO:0000259" key="6">
    <source>
        <dbReference type="PROSITE" id="PS50146"/>
    </source>
</evidence>
<comment type="caution">
    <text evidence="8">The sequence shown here is derived from an EMBL/GenBank/DDBJ whole genome shotgun (WGS) entry which is preliminary data.</text>
</comment>
<keyword evidence="4 5" id="KW-0472">Membrane</keyword>
<feature type="domain" description="Major facilitator superfamily (MFS) profile" evidence="7">
    <location>
        <begin position="485"/>
        <end position="881"/>
    </location>
</feature>
<evidence type="ECO:0000256" key="3">
    <source>
        <dbReference type="ARBA" id="ARBA00022989"/>
    </source>
</evidence>
<evidence type="ECO:0000313" key="9">
    <source>
        <dbReference type="Proteomes" id="UP000604046"/>
    </source>
</evidence>
<feature type="transmembrane region" description="Helical" evidence="5">
    <location>
        <begin position="619"/>
        <end position="639"/>
    </location>
</feature>
<dbReference type="InterPro" id="IPR017438">
    <property type="entry name" value="ATP-NAD_kinase_N"/>
</dbReference>
<dbReference type="Pfam" id="PF19279">
    <property type="entry name" value="YegS_C"/>
    <property type="match status" value="1"/>
</dbReference>
<organism evidence="8 9">
    <name type="scientific">Symbiodinium natans</name>
    <dbReference type="NCBI Taxonomy" id="878477"/>
    <lineage>
        <taxon>Eukaryota</taxon>
        <taxon>Sar</taxon>
        <taxon>Alveolata</taxon>
        <taxon>Dinophyceae</taxon>
        <taxon>Suessiales</taxon>
        <taxon>Symbiodiniaceae</taxon>
        <taxon>Symbiodinium</taxon>
    </lineage>
</organism>
<dbReference type="AlphaFoldDB" id="A0A812M662"/>
<dbReference type="OrthoDB" id="3853857at2759"/>
<evidence type="ECO:0000259" key="7">
    <source>
        <dbReference type="PROSITE" id="PS50850"/>
    </source>
</evidence>
<sequence>MALLADASGLPNPRIELGTRQWWGAQISDITVNVEDLQDADCQRLGILGCCDRTMRLLRSCCACCTLGVLVPAGLLICGSQFRESSYRDIVLAVGLVFLVVFCCVCCFSLRRTCCEGIFNPPEPAPLVPPLSKMPGARKIQIKKLLLIYNPNAGKRQSEKILKELILPGLRRRGIDCTAIATESVGHARELGMTLPLTDFQAAVTLGGDGTFHELVNGMFAREDSQRIPVSLIPLGTGNGLSATLRQNMQRQGEEVSVWSEMDAVLQWSLARLAGGQVSCIDLLEVEVMNRRLLAVMMVYVGLFAEVDVVAEPLRWLGPARFDLASVLMILKQQPQTLRCKLTLADGTIQEESLSTIGACVGLCQHFSDKLRSVPQAQLDDGLAEFSALASGATVDQTVAGFLKLPNGAHTGDKDVWDSKQVTSAELTFDGPGIFNVDGEVLEHDGLLRIRVLPAALELLVGKDEVASAGPADEASPPTWRPDPARWRMLLLFMLGCMSNQAIWIGFAPIQSDVMKELGVSATYVNFLSLVFMIVYLPANFPASYAMDVLGCRSALLIGGCLQTVGAVLRCLPVDPATAWYTVMAGQALAALGQPFFTDMPPKIAADWFPAYQRVLADTLASLSISVGAALGFILPAVLGLHEMLWVQLIWAASSLGLIFAFFRAAPITPPSPSKHRHEGKSFTQELGAALSNGNLWCLILSFSCSLGSFNTLSTLAAQLVAPFGYSADDASIFGVAVTVCGVLGALVMSVLVGLTGKHKAVLSLCCVFCVLFAALAALTVIYVGHGSGGMQLLLLAFAGLGFSATPLMPISFEAAVVVGHPTGEGTLAGLCMSGGQILGIGQTLILGQLLQTGHPKAAWILSGGLFGLALLAVSLLDTGC</sequence>
<dbReference type="Pfam" id="PF07690">
    <property type="entry name" value="MFS_1"/>
    <property type="match status" value="1"/>
</dbReference>
<dbReference type="InterPro" id="IPR049680">
    <property type="entry name" value="FLVCR1-2_SLC49-like"/>
</dbReference>
<dbReference type="SUPFAM" id="SSF111331">
    <property type="entry name" value="NAD kinase/diacylglycerol kinase-like"/>
    <property type="match status" value="1"/>
</dbReference>
<dbReference type="Proteomes" id="UP000604046">
    <property type="component" value="Unassembled WGS sequence"/>
</dbReference>
<dbReference type="SUPFAM" id="SSF103473">
    <property type="entry name" value="MFS general substrate transporter"/>
    <property type="match status" value="1"/>
</dbReference>
<dbReference type="Gene3D" id="2.60.200.40">
    <property type="match status" value="2"/>
</dbReference>
<feature type="transmembrane region" description="Helical" evidence="5">
    <location>
        <begin position="858"/>
        <end position="877"/>
    </location>
</feature>
<dbReference type="SMART" id="SM00046">
    <property type="entry name" value="DAGKc"/>
    <property type="match status" value="1"/>
</dbReference>
<dbReference type="GO" id="GO:0020037">
    <property type="term" value="F:heme binding"/>
    <property type="evidence" value="ECO:0007669"/>
    <property type="project" value="TreeGrafter"/>
</dbReference>
<dbReference type="InterPro" id="IPR020846">
    <property type="entry name" value="MFS_dom"/>
</dbReference>
<evidence type="ECO:0000256" key="4">
    <source>
        <dbReference type="ARBA" id="ARBA00023136"/>
    </source>
</evidence>
<feature type="transmembrane region" description="Helical" evidence="5">
    <location>
        <begin position="731"/>
        <end position="755"/>
    </location>
</feature>
<dbReference type="InterPro" id="IPR011701">
    <property type="entry name" value="MFS"/>
</dbReference>
<dbReference type="Gene3D" id="3.40.50.10330">
    <property type="entry name" value="Probable inorganic polyphosphate/atp-NAD kinase, domain 1"/>
    <property type="match status" value="1"/>
</dbReference>
<dbReference type="PROSITE" id="PS50850">
    <property type="entry name" value="MFS"/>
    <property type="match status" value="1"/>
</dbReference>
<feature type="transmembrane region" description="Helical" evidence="5">
    <location>
        <begin position="762"/>
        <end position="785"/>
    </location>
</feature>
<dbReference type="EMBL" id="CAJNDS010001413">
    <property type="protein sequence ID" value="CAE7258391.1"/>
    <property type="molecule type" value="Genomic_DNA"/>
</dbReference>
<dbReference type="GO" id="GO:0015232">
    <property type="term" value="F:heme transmembrane transporter activity"/>
    <property type="evidence" value="ECO:0007669"/>
    <property type="project" value="TreeGrafter"/>
</dbReference>
<proteinExistence type="predicted"/>
<feature type="transmembrane region" description="Helical" evidence="5">
    <location>
        <begin position="90"/>
        <end position="111"/>
    </location>
</feature>
<feature type="transmembrane region" description="Helical" evidence="5">
    <location>
        <begin position="791"/>
        <end position="819"/>
    </location>
</feature>
<evidence type="ECO:0000256" key="5">
    <source>
        <dbReference type="SAM" id="Phobius"/>
    </source>
</evidence>
<evidence type="ECO:0000256" key="2">
    <source>
        <dbReference type="ARBA" id="ARBA00022692"/>
    </source>
</evidence>